<protein>
    <recommendedName>
        <fullName evidence="2">Phage portal protein</fullName>
    </recommendedName>
</protein>
<dbReference type="InterPro" id="IPR006429">
    <property type="entry name" value="Phage_lambda_portal"/>
</dbReference>
<dbReference type="NCBIfam" id="TIGR01539">
    <property type="entry name" value="portal_lambda"/>
    <property type="match status" value="1"/>
</dbReference>
<dbReference type="GO" id="GO:0005198">
    <property type="term" value="F:structural molecule activity"/>
    <property type="evidence" value="ECO:0007669"/>
    <property type="project" value="InterPro"/>
</dbReference>
<reference evidence="1" key="1">
    <citation type="journal article" date="2015" name="Nature">
        <title>Complex archaea that bridge the gap between prokaryotes and eukaryotes.</title>
        <authorList>
            <person name="Spang A."/>
            <person name="Saw J.H."/>
            <person name="Jorgensen S.L."/>
            <person name="Zaremba-Niedzwiedzka K."/>
            <person name="Martijn J."/>
            <person name="Lind A.E."/>
            <person name="van Eijk R."/>
            <person name="Schleper C."/>
            <person name="Guy L."/>
            <person name="Ettema T.J."/>
        </authorList>
    </citation>
    <scope>NUCLEOTIDE SEQUENCE</scope>
</reference>
<sequence>EDPDFRRALQRLWTQWTEKSDAGGRHPWYDQQWQAVWSWLEAGEVFLRLRKRLPSDGLRVPIQIQVIEAELCPHTYNAVRPNGNKVRAGIEFDRIGRRVAYWFYSFRPGDPNEWDINDFRRVPAKWVIHLFDEVRPGQIRGIPHLTQGLIRLHELDKYDDATLLRQQIGNLYAMFITQPAGDLSSGLNPVTGLAPDATRGDRDVIGLEPGISHELAPGEDLKFSDPPDPPSTYPDFIKQQLMSFASAARVPYEVLTGDMRGLNDRVMRVILHEFRRRIQAWQHNLVADQLCQTVWNWWMDQVFVSGVLPIPEAYTEDPAPWTEVKWVPQGWPYIHPVQDVVAAEKAIKAGFTSRSAIVSEQGEDAEVIDEEQAADNARAAEMGLAYETSTGRASAAVPATEGATA</sequence>
<dbReference type="Pfam" id="PF05136">
    <property type="entry name" value="Phage_portal_2"/>
    <property type="match status" value="1"/>
</dbReference>
<organism evidence="1">
    <name type="scientific">marine sediment metagenome</name>
    <dbReference type="NCBI Taxonomy" id="412755"/>
    <lineage>
        <taxon>unclassified sequences</taxon>
        <taxon>metagenomes</taxon>
        <taxon>ecological metagenomes</taxon>
    </lineage>
</organism>
<name>A0A0F9KBE7_9ZZZZ</name>
<proteinExistence type="predicted"/>
<evidence type="ECO:0008006" key="2">
    <source>
        <dbReference type="Google" id="ProtNLM"/>
    </source>
</evidence>
<gene>
    <name evidence="1" type="ORF">LCGC14_1424820</name>
</gene>
<dbReference type="AlphaFoldDB" id="A0A0F9KBE7"/>
<feature type="non-terminal residue" evidence="1">
    <location>
        <position position="1"/>
    </location>
</feature>
<dbReference type="EMBL" id="LAZR01009540">
    <property type="protein sequence ID" value="KKM72006.1"/>
    <property type="molecule type" value="Genomic_DNA"/>
</dbReference>
<evidence type="ECO:0000313" key="1">
    <source>
        <dbReference type="EMBL" id="KKM72006.1"/>
    </source>
</evidence>
<comment type="caution">
    <text evidence="1">The sequence shown here is derived from an EMBL/GenBank/DDBJ whole genome shotgun (WGS) entry which is preliminary data.</text>
</comment>
<dbReference type="GO" id="GO:0019068">
    <property type="term" value="P:virion assembly"/>
    <property type="evidence" value="ECO:0007669"/>
    <property type="project" value="InterPro"/>
</dbReference>
<accession>A0A0F9KBE7</accession>